<organism evidence="9 10">
    <name type="scientific">Desulfocucumis palustris</name>
    <dbReference type="NCBI Taxonomy" id="1898651"/>
    <lineage>
        <taxon>Bacteria</taxon>
        <taxon>Bacillati</taxon>
        <taxon>Bacillota</taxon>
        <taxon>Clostridia</taxon>
        <taxon>Eubacteriales</taxon>
        <taxon>Desulfocucumaceae</taxon>
        <taxon>Desulfocucumis</taxon>
    </lineage>
</organism>
<dbReference type="Gene3D" id="1.10.3720.10">
    <property type="entry name" value="MetI-like"/>
    <property type="match status" value="1"/>
</dbReference>
<evidence type="ECO:0000256" key="1">
    <source>
        <dbReference type="ARBA" id="ARBA00004651"/>
    </source>
</evidence>
<dbReference type="AlphaFoldDB" id="A0A2L2XGN7"/>
<keyword evidence="4 7" id="KW-0812">Transmembrane</keyword>
<feature type="domain" description="ABC transmembrane type-1" evidence="8">
    <location>
        <begin position="52"/>
        <end position="237"/>
    </location>
</feature>
<accession>A0A2L2XGN7</accession>
<feature type="transmembrane region" description="Helical" evidence="7">
    <location>
        <begin position="118"/>
        <end position="137"/>
    </location>
</feature>
<dbReference type="GO" id="GO:0055085">
    <property type="term" value="P:transmembrane transport"/>
    <property type="evidence" value="ECO:0007669"/>
    <property type="project" value="InterPro"/>
</dbReference>
<proteinExistence type="inferred from homology"/>
<keyword evidence="3" id="KW-1003">Cell membrane</keyword>
<evidence type="ECO:0000256" key="3">
    <source>
        <dbReference type="ARBA" id="ARBA00022475"/>
    </source>
</evidence>
<reference evidence="10" key="1">
    <citation type="submission" date="2018-02" db="EMBL/GenBank/DDBJ databases">
        <title>Genome sequence of Desulfocucumis palustris strain NAW-5.</title>
        <authorList>
            <person name="Watanabe M."/>
            <person name="Kojima H."/>
            <person name="Fukui M."/>
        </authorList>
    </citation>
    <scope>NUCLEOTIDE SEQUENCE [LARGE SCALE GENOMIC DNA]</scope>
    <source>
        <strain evidence="10">NAW-5</strain>
    </source>
</reference>
<dbReference type="Pfam" id="PF00528">
    <property type="entry name" value="BPD_transp_1"/>
    <property type="match status" value="1"/>
</dbReference>
<protein>
    <submittedName>
        <fullName evidence="9">ABC-type nitrate/sulfonate/bicarbonate transport system, permease component</fullName>
    </submittedName>
</protein>
<keyword evidence="10" id="KW-1185">Reference proteome</keyword>
<evidence type="ECO:0000256" key="2">
    <source>
        <dbReference type="ARBA" id="ARBA00022448"/>
    </source>
</evidence>
<keyword evidence="6 7" id="KW-0472">Membrane</keyword>
<evidence type="ECO:0000256" key="6">
    <source>
        <dbReference type="ARBA" id="ARBA00023136"/>
    </source>
</evidence>
<dbReference type="CDD" id="cd06261">
    <property type="entry name" value="TM_PBP2"/>
    <property type="match status" value="1"/>
</dbReference>
<keyword evidence="5 7" id="KW-1133">Transmembrane helix</keyword>
<dbReference type="GO" id="GO:0005886">
    <property type="term" value="C:plasma membrane"/>
    <property type="evidence" value="ECO:0007669"/>
    <property type="project" value="UniProtKB-SubCell"/>
</dbReference>
<dbReference type="PANTHER" id="PTHR30151">
    <property type="entry name" value="ALKANE SULFONATE ABC TRANSPORTER-RELATED, MEMBRANE SUBUNIT"/>
    <property type="match status" value="1"/>
</dbReference>
<feature type="transmembrane region" description="Helical" evidence="7">
    <location>
        <begin position="59"/>
        <end position="80"/>
    </location>
</feature>
<dbReference type="PANTHER" id="PTHR30151:SF0">
    <property type="entry name" value="ABC TRANSPORTER PERMEASE PROTEIN MJ0413-RELATED"/>
    <property type="match status" value="1"/>
</dbReference>
<evidence type="ECO:0000256" key="7">
    <source>
        <dbReference type="RuleBase" id="RU363032"/>
    </source>
</evidence>
<comment type="caution">
    <text evidence="9">The sequence shown here is derived from an EMBL/GenBank/DDBJ whole genome shotgun (WGS) entry which is preliminary data.</text>
</comment>
<gene>
    <name evidence="9" type="ORF">DCCM_4287</name>
</gene>
<dbReference type="PROSITE" id="PS50928">
    <property type="entry name" value="ABC_TM1"/>
    <property type="match status" value="1"/>
</dbReference>
<evidence type="ECO:0000259" key="8">
    <source>
        <dbReference type="PROSITE" id="PS50928"/>
    </source>
</evidence>
<evidence type="ECO:0000313" key="10">
    <source>
        <dbReference type="Proteomes" id="UP000239549"/>
    </source>
</evidence>
<name>A0A2L2XGN7_9FIRM</name>
<sequence>MKKYMLAFATAVSFWQIICWLQLINPMFLPTPYETFKEIIYLVCKDIILLDAAYSLKRVLTGGAVSFLIGVPAGLLLGYYENLYNYVECLIDFFRSIPPIIVFPLALLIFGIGEVSRIIVIVFGCATIMMLHSAVGVRNSPKMRVSIAKMMGAKWHQVFSRVIIFDALPQIFIGTRVSLSLGVIIEVVTEMLAGAKHGLGSRAVYAQIAYNTPELYATIIFVGLIGFFINKGLILLEDRVIYWRKGI</sequence>
<dbReference type="OrthoDB" id="9796361at2"/>
<comment type="similarity">
    <text evidence="7">Belongs to the binding-protein-dependent transport system permease family.</text>
</comment>
<comment type="subcellular location">
    <subcellularLocation>
        <location evidence="1 7">Cell membrane</location>
        <topology evidence="1 7">Multi-pass membrane protein</topology>
    </subcellularLocation>
</comment>
<dbReference type="InterPro" id="IPR000515">
    <property type="entry name" value="MetI-like"/>
</dbReference>
<evidence type="ECO:0000256" key="4">
    <source>
        <dbReference type="ARBA" id="ARBA00022692"/>
    </source>
</evidence>
<evidence type="ECO:0000256" key="5">
    <source>
        <dbReference type="ARBA" id="ARBA00022989"/>
    </source>
</evidence>
<dbReference type="InterPro" id="IPR035906">
    <property type="entry name" value="MetI-like_sf"/>
</dbReference>
<dbReference type="EMBL" id="BFAV01000157">
    <property type="protein sequence ID" value="GBF35164.1"/>
    <property type="molecule type" value="Genomic_DNA"/>
</dbReference>
<dbReference type="Proteomes" id="UP000239549">
    <property type="component" value="Unassembled WGS sequence"/>
</dbReference>
<feature type="transmembrane region" description="Helical" evidence="7">
    <location>
        <begin position="158"/>
        <end position="185"/>
    </location>
</feature>
<feature type="transmembrane region" description="Helical" evidence="7">
    <location>
        <begin position="92"/>
        <end position="112"/>
    </location>
</feature>
<keyword evidence="2 7" id="KW-0813">Transport</keyword>
<dbReference type="SUPFAM" id="SSF161098">
    <property type="entry name" value="MetI-like"/>
    <property type="match status" value="1"/>
</dbReference>
<evidence type="ECO:0000313" key="9">
    <source>
        <dbReference type="EMBL" id="GBF35164.1"/>
    </source>
</evidence>
<feature type="transmembrane region" description="Helical" evidence="7">
    <location>
        <begin position="215"/>
        <end position="236"/>
    </location>
</feature>